<evidence type="ECO:0000313" key="10">
    <source>
        <dbReference type="Proteomes" id="UP000031641"/>
    </source>
</evidence>
<dbReference type="InterPro" id="IPR022310">
    <property type="entry name" value="NAD/GMP_synthase"/>
</dbReference>
<comment type="pathway">
    <text evidence="1">Cofactor biosynthesis; NAD(+) biosynthesis.</text>
</comment>
<evidence type="ECO:0000313" key="9">
    <source>
        <dbReference type="EMBL" id="BAP39574.1"/>
    </source>
</evidence>
<organism evidence="9 10">
    <name type="scientific">Metamycoplasma canadense</name>
    <dbReference type="NCBI Taxonomy" id="29554"/>
    <lineage>
        <taxon>Bacteria</taxon>
        <taxon>Bacillati</taxon>
        <taxon>Mycoplasmatota</taxon>
        <taxon>Mycoplasmoidales</taxon>
        <taxon>Metamycoplasmataceae</taxon>
        <taxon>Metamycoplasma</taxon>
    </lineage>
</organism>
<name>A0A077LBR4_9BACT</name>
<dbReference type="GO" id="GO:0005524">
    <property type="term" value="F:ATP binding"/>
    <property type="evidence" value="ECO:0007669"/>
    <property type="project" value="UniProtKB-KW"/>
</dbReference>
<reference evidence="10" key="1">
    <citation type="journal article" date="2014" name="Genome Announc.">
        <title>Complete Genome Sequence of Mycoplasma canadense Strain HAZ 360_1 from Bovine Mastitic Milk in Japan.</title>
        <authorList>
            <person name="Hata E."/>
        </authorList>
    </citation>
    <scope>NUCLEOTIDE SEQUENCE [LARGE SCALE GENOMIC DNA]</scope>
    <source>
        <strain evidence="10">HAZ360_1</strain>
    </source>
</reference>
<dbReference type="CDD" id="cd00553">
    <property type="entry name" value="NAD_synthase"/>
    <property type="match status" value="1"/>
</dbReference>
<evidence type="ECO:0000256" key="6">
    <source>
        <dbReference type="RuleBase" id="RU003811"/>
    </source>
</evidence>
<dbReference type="Pfam" id="PF02540">
    <property type="entry name" value="NAD_synthase"/>
    <property type="match status" value="1"/>
</dbReference>
<comment type="similarity">
    <text evidence="6">Belongs to the NAD synthetase family.</text>
</comment>
<dbReference type="InterPro" id="IPR003694">
    <property type="entry name" value="NAD_synthase"/>
</dbReference>
<evidence type="ECO:0000256" key="1">
    <source>
        <dbReference type="ARBA" id="ARBA00004790"/>
    </source>
</evidence>
<proteinExistence type="inferred from homology"/>
<dbReference type="SUPFAM" id="SSF52402">
    <property type="entry name" value="Adenine nucleotide alpha hydrolases-like"/>
    <property type="match status" value="1"/>
</dbReference>
<dbReference type="GO" id="GO:0009435">
    <property type="term" value="P:NAD+ biosynthetic process"/>
    <property type="evidence" value="ECO:0007669"/>
    <property type="project" value="UniProtKB-UniPathway"/>
</dbReference>
<gene>
    <name evidence="9" type="primary">nadE</name>
    <name evidence="9" type="ORF">MCAN360_0426</name>
</gene>
<feature type="domain" description="NAD/GMP synthase" evidence="8">
    <location>
        <begin position="23"/>
        <end position="247"/>
    </location>
</feature>
<evidence type="ECO:0000256" key="4">
    <source>
        <dbReference type="ARBA" id="ARBA00022840"/>
    </source>
</evidence>
<dbReference type="NCBIfam" id="TIGR00552">
    <property type="entry name" value="nadE"/>
    <property type="match status" value="1"/>
</dbReference>
<dbReference type="GO" id="GO:0005737">
    <property type="term" value="C:cytoplasm"/>
    <property type="evidence" value="ECO:0007669"/>
    <property type="project" value="InterPro"/>
</dbReference>
<dbReference type="InterPro" id="IPR014729">
    <property type="entry name" value="Rossmann-like_a/b/a_fold"/>
</dbReference>
<dbReference type="KEGG" id="mcan:MCAN360_0426"/>
<evidence type="ECO:0000259" key="8">
    <source>
        <dbReference type="Pfam" id="PF02540"/>
    </source>
</evidence>
<dbReference type="PANTHER" id="PTHR23090:SF9">
    <property type="entry name" value="GLUTAMINE-DEPENDENT NAD(+) SYNTHETASE"/>
    <property type="match status" value="1"/>
</dbReference>
<dbReference type="GO" id="GO:0008795">
    <property type="term" value="F:NAD+ synthase activity"/>
    <property type="evidence" value="ECO:0007669"/>
    <property type="project" value="UniProtKB-EC"/>
</dbReference>
<dbReference type="EC" id="6.3.1.5" evidence="7"/>
<dbReference type="UniPathway" id="UPA00253"/>
<evidence type="ECO:0000256" key="2">
    <source>
        <dbReference type="ARBA" id="ARBA00022598"/>
    </source>
</evidence>
<dbReference type="RefSeq" id="WP_045433773.1">
    <property type="nucleotide sequence ID" value="NZ_AP014631.1"/>
</dbReference>
<dbReference type="Gene3D" id="3.40.50.620">
    <property type="entry name" value="HUPs"/>
    <property type="match status" value="1"/>
</dbReference>
<dbReference type="EMBL" id="AP014631">
    <property type="protein sequence ID" value="BAP39574.1"/>
    <property type="molecule type" value="Genomic_DNA"/>
</dbReference>
<evidence type="ECO:0000256" key="7">
    <source>
        <dbReference type="RuleBase" id="RU003812"/>
    </source>
</evidence>
<evidence type="ECO:0000256" key="3">
    <source>
        <dbReference type="ARBA" id="ARBA00022741"/>
    </source>
</evidence>
<keyword evidence="10" id="KW-1185">Reference proteome</keyword>
<dbReference type="AlphaFoldDB" id="A0A077LBR4"/>
<dbReference type="HOGENOM" id="CLU_059327_1_1_14"/>
<keyword evidence="3 6" id="KW-0547">Nucleotide-binding</keyword>
<dbReference type="STRING" id="29554.MCAN360_0426"/>
<sequence length="255" mass="30086">MKNGWYNFDIKNKNEVLKYENLVKRIKKWIYKKVRNANSQGITLGISGGIDSCALALISYQLFKENAHFYYLKTKKDLENEKHIKKLNKLLNNSIKTINLTKEFNLFSKKFNLENNWIKANCKSRFFMNVLYTEAQKNNSLVLGTDNFNEYFLGYFTKWGDGACDLLPFANLFKSDIYKIAEILNAPHEIINKRPSANLIENQFDEDELGFSYEQFENYFKNKNLVSYEIIKKIEIQIKKTEHKRKMIPKGPKLI</sequence>
<keyword evidence="5 6" id="KW-0520">NAD</keyword>
<accession>A0A077LBR4</accession>
<evidence type="ECO:0000256" key="5">
    <source>
        <dbReference type="ARBA" id="ARBA00023027"/>
    </source>
</evidence>
<dbReference type="GO" id="GO:0003952">
    <property type="term" value="F:NAD+ synthase (glutamine-hydrolyzing) activity"/>
    <property type="evidence" value="ECO:0007669"/>
    <property type="project" value="InterPro"/>
</dbReference>
<protein>
    <recommendedName>
        <fullName evidence="7">NH(3)-dependent NAD(+) synthetase</fullName>
        <ecNumber evidence="7">6.3.1.5</ecNumber>
    </recommendedName>
</protein>
<comment type="catalytic activity">
    <reaction evidence="7">
        <text>deamido-NAD(+) + NH4(+) + ATP = AMP + diphosphate + NAD(+) + H(+)</text>
        <dbReference type="Rhea" id="RHEA:21188"/>
        <dbReference type="ChEBI" id="CHEBI:15378"/>
        <dbReference type="ChEBI" id="CHEBI:28938"/>
        <dbReference type="ChEBI" id="CHEBI:30616"/>
        <dbReference type="ChEBI" id="CHEBI:33019"/>
        <dbReference type="ChEBI" id="CHEBI:57540"/>
        <dbReference type="ChEBI" id="CHEBI:58437"/>
        <dbReference type="ChEBI" id="CHEBI:456215"/>
        <dbReference type="EC" id="6.3.1.5"/>
    </reaction>
</comment>
<dbReference type="OrthoDB" id="9803818at2"/>
<keyword evidence="2 6" id="KW-0436">Ligase</keyword>
<keyword evidence="4 6" id="KW-0067">ATP-binding</keyword>
<dbReference type="PANTHER" id="PTHR23090">
    <property type="entry name" value="NH 3 /GLUTAMINE-DEPENDENT NAD + SYNTHETASE"/>
    <property type="match status" value="1"/>
</dbReference>
<dbReference type="Proteomes" id="UP000031641">
    <property type="component" value="Chromosome"/>
</dbReference>
<dbReference type="GO" id="GO:0004359">
    <property type="term" value="F:glutaminase activity"/>
    <property type="evidence" value="ECO:0007669"/>
    <property type="project" value="InterPro"/>
</dbReference>